<protein>
    <recommendedName>
        <fullName evidence="10">Type II secretion system protein GspI C-terminal domain-containing protein</fullName>
    </recommendedName>
</protein>
<keyword evidence="3" id="KW-1003">Cell membrane</keyword>
<organism evidence="11 12">
    <name type="scientific">Photobacterium lutimaris</name>
    <dbReference type="NCBI Taxonomy" id="388278"/>
    <lineage>
        <taxon>Bacteria</taxon>
        <taxon>Pseudomonadati</taxon>
        <taxon>Pseudomonadota</taxon>
        <taxon>Gammaproteobacteria</taxon>
        <taxon>Vibrionales</taxon>
        <taxon>Vibrionaceae</taxon>
        <taxon>Photobacterium</taxon>
    </lineage>
</organism>
<dbReference type="InterPro" id="IPR010052">
    <property type="entry name" value="T2SS_protein-GspI"/>
</dbReference>
<evidence type="ECO:0000256" key="5">
    <source>
        <dbReference type="ARBA" id="ARBA00022519"/>
    </source>
</evidence>
<keyword evidence="5" id="KW-0997">Cell inner membrane</keyword>
<evidence type="ECO:0000259" key="10">
    <source>
        <dbReference type="Pfam" id="PF02501"/>
    </source>
</evidence>
<feature type="domain" description="Type II secretion system protein GspI C-terminal" evidence="10">
    <location>
        <begin position="49"/>
        <end position="126"/>
    </location>
</feature>
<keyword evidence="8 9" id="KW-0472">Membrane</keyword>
<sequence>MIFNRVRSTQGFSLIEVLVSLTIVVVGGLIMIKMQSYYEREGETAAKGLIATQIAENQLELIKPLAYSAIALNDISGTISRAGTTFDWRQVVRSKTLATAGDVKQVEITVTWEDRWQQAQSVSLATIRTQY</sequence>
<keyword evidence="6 9" id="KW-0812">Transmembrane</keyword>
<accession>A0A2T3IIC6</accession>
<dbReference type="OrthoDB" id="5829918at2"/>
<dbReference type="PANTHER" id="PTHR38779">
    <property type="entry name" value="TYPE II SECRETION SYSTEM PROTEIN I-RELATED"/>
    <property type="match status" value="1"/>
</dbReference>
<evidence type="ECO:0000256" key="8">
    <source>
        <dbReference type="ARBA" id="ARBA00023136"/>
    </source>
</evidence>
<dbReference type="InterPro" id="IPR003413">
    <property type="entry name" value="T2SS_GspI_C"/>
</dbReference>
<keyword evidence="7 9" id="KW-1133">Transmembrane helix</keyword>
<feature type="transmembrane region" description="Helical" evidence="9">
    <location>
        <begin position="12"/>
        <end position="32"/>
    </location>
</feature>
<dbReference type="PROSITE" id="PS00409">
    <property type="entry name" value="PROKAR_NTER_METHYL"/>
    <property type="match status" value="1"/>
</dbReference>
<keyword evidence="4" id="KW-0488">Methylation</keyword>
<comment type="subcellular location">
    <subcellularLocation>
        <location evidence="1">Cell inner membrane</location>
        <topology evidence="1">Single-pass membrane protein</topology>
    </subcellularLocation>
</comment>
<dbReference type="Pfam" id="PF07963">
    <property type="entry name" value="N_methyl"/>
    <property type="match status" value="1"/>
</dbReference>
<dbReference type="GO" id="GO:0015628">
    <property type="term" value="P:protein secretion by the type II secretion system"/>
    <property type="evidence" value="ECO:0007669"/>
    <property type="project" value="InterPro"/>
</dbReference>
<reference evidence="11 12" key="1">
    <citation type="submission" date="2018-03" db="EMBL/GenBank/DDBJ databases">
        <title>Whole genome sequencing of Histamine producing bacteria.</title>
        <authorList>
            <person name="Butler K."/>
        </authorList>
    </citation>
    <scope>NUCLEOTIDE SEQUENCE [LARGE SCALE GENOMIC DNA]</scope>
    <source>
        <strain evidence="11 12">JCM 13586</strain>
    </source>
</reference>
<dbReference type="AlphaFoldDB" id="A0A2T3IIC6"/>
<evidence type="ECO:0000313" key="11">
    <source>
        <dbReference type="EMBL" id="PSU28094.1"/>
    </source>
</evidence>
<evidence type="ECO:0000256" key="1">
    <source>
        <dbReference type="ARBA" id="ARBA00004377"/>
    </source>
</evidence>
<dbReference type="Gene3D" id="3.30.1300.30">
    <property type="entry name" value="GSPII I/J protein-like"/>
    <property type="match status" value="1"/>
</dbReference>
<comment type="similarity">
    <text evidence="2">Belongs to the GSP I family.</text>
</comment>
<evidence type="ECO:0000256" key="3">
    <source>
        <dbReference type="ARBA" id="ARBA00022475"/>
    </source>
</evidence>
<evidence type="ECO:0000256" key="6">
    <source>
        <dbReference type="ARBA" id="ARBA00022692"/>
    </source>
</evidence>
<keyword evidence="12" id="KW-1185">Reference proteome</keyword>
<evidence type="ECO:0000256" key="7">
    <source>
        <dbReference type="ARBA" id="ARBA00022989"/>
    </source>
</evidence>
<name>A0A2T3IIC6_9GAMM</name>
<dbReference type="GO" id="GO:0015627">
    <property type="term" value="C:type II protein secretion system complex"/>
    <property type="evidence" value="ECO:0007669"/>
    <property type="project" value="InterPro"/>
</dbReference>
<dbReference type="EMBL" id="PYMH01000027">
    <property type="protein sequence ID" value="PSU28094.1"/>
    <property type="molecule type" value="Genomic_DNA"/>
</dbReference>
<dbReference type="GO" id="GO:0005886">
    <property type="term" value="C:plasma membrane"/>
    <property type="evidence" value="ECO:0007669"/>
    <property type="project" value="UniProtKB-SubCell"/>
</dbReference>
<dbReference type="NCBIfam" id="TIGR02532">
    <property type="entry name" value="IV_pilin_GFxxxE"/>
    <property type="match status" value="1"/>
</dbReference>
<proteinExistence type="inferred from homology"/>
<dbReference type="InterPro" id="IPR012902">
    <property type="entry name" value="N_methyl_site"/>
</dbReference>
<dbReference type="PANTHER" id="PTHR38779:SF2">
    <property type="entry name" value="TYPE II SECRETION SYSTEM PROTEIN I-RELATED"/>
    <property type="match status" value="1"/>
</dbReference>
<evidence type="ECO:0000256" key="2">
    <source>
        <dbReference type="ARBA" id="ARBA00008358"/>
    </source>
</evidence>
<evidence type="ECO:0000313" key="12">
    <source>
        <dbReference type="Proteomes" id="UP000241222"/>
    </source>
</evidence>
<evidence type="ECO:0000256" key="4">
    <source>
        <dbReference type="ARBA" id="ARBA00022481"/>
    </source>
</evidence>
<gene>
    <name evidence="11" type="ORF">C9I99_26520</name>
</gene>
<dbReference type="Pfam" id="PF02501">
    <property type="entry name" value="T2SSI"/>
    <property type="match status" value="1"/>
</dbReference>
<dbReference type="Proteomes" id="UP000241222">
    <property type="component" value="Unassembled WGS sequence"/>
</dbReference>
<comment type="caution">
    <text evidence="11">The sequence shown here is derived from an EMBL/GenBank/DDBJ whole genome shotgun (WGS) entry which is preliminary data.</text>
</comment>
<evidence type="ECO:0000256" key="9">
    <source>
        <dbReference type="SAM" id="Phobius"/>
    </source>
</evidence>